<reference evidence="2" key="3">
    <citation type="submission" date="2021-06" db="EMBL/GenBank/DDBJ databases">
        <title>Genomic Description and Analysis of Intracellular Bacteria, Candidatus Berkiella cookevillensis and Candidatus Berkiella aquae.</title>
        <authorList>
            <person name="Kidane D.T."/>
            <person name="Mehari Y.T."/>
            <person name="Rice F.C."/>
            <person name="Arivett B.A."/>
            <person name="Farone A.L."/>
            <person name="Berk S.G."/>
            <person name="Farone M.B."/>
        </authorList>
    </citation>
    <scope>NUCLEOTIDE SEQUENCE</scope>
    <source>
        <strain evidence="2">HT99</strain>
    </source>
</reference>
<proteinExistence type="predicted"/>
<evidence type="ECO:0000313" key="3">
    <source>
        <dbReference type="Proteomes" id="UP000051497"/>
    </source>
</evidence>
<gene>
    <name evidence="2" type="ORF">HT99x_008685</name>
    <name evidence="1" type="ORF">HT99x_01333</name>
</gene>
<dbReference type="AlphaFoldDB" id="A0A0Q9YLK9"/>
<comment type="caution">
    <text evidence="1">The sequence shown here is derived from an EMBL/GenBank/DDBJ whole genome shotgun (WGS) entry which is preliminary data.</text>
</comment>
<accession>A0A0Q9YLK9</accession>
<dbReference type="SUPFAM" id="SSF56784">
    <property type="entry name" value="HAD-like"/>
    <property type="match status" value="1"/>
</dbReference>
<keyword evidence="3" id="KW-1185">Reference proteome</keyword>
<reference evidence="1" key="1">
    <citation type="submission" date="2015-09" db="EMBL/GenBank/DDBJ databases">
        <title>Draft Genome Sequences of Two Novel Amoeba-resistant Intranuclear Bacteria, Candidatus Berkiella cookevillensis and Candidatus Berkiella aquae.</title>
        <authorList>
            <person name="Mehari Y.T."/>
            <person name="Arivett B.A."/>
            <person name="Farone A.L."/>
            <person name="Gunderson J.H."/>
            <person name="Farone M.B."/>
        </authorList>
    </citation>
    <scope>NUCLEOTIDE SEQUENCE [LARGE SCALE GENOMIC DNA]</scope>
    <source>
        <strain evidence="1">HT99</strain>
    </source>
</reference>
<dbReference type="InterPro" id="IPR036412">
    <property type="entry name" value="HAD-like_sf"/>
</dbReference>
<dbReference type="RefSeq" id="WP_075065961.1">
    <property type="nucleotide sequence ID" value="NZ_LKAJ02000001.1"/>
</dbReference>
<dbReference type="Proteomes" id="UP000051497">
    <property type="component" value="Unassembled WGS sequence"/>
</dbReference>
<protein>
    <submittedName>
        <fullName evidence="1">NLI interacting factor-like phosphatase</fullName>
    </submittedName>
</protein>
<evidence type="ECO:0000313" key="1">
    <source>
        <dbReference type="EMBL" id="KRG21580.1"/>
    </source>
</evidence>
<sequence length="303" mass="34726">MAKIHIVLDIDNVLADRCTLINREFHFLRNGAVLSVNNHLYYIFPGIIPLLKRLYSYDNVEVSFFSSGTKVRDKELIKKLLILALGEGGYQLIKPTLIVRSKDDQTLISSRVKVKDLLKIVNVDDLPRTIFVDDEFCFEPQQAHNFLKSQKVSANAYSEDMGDDSSDYRWQRVNNAYYLAGRLIQLINFLSADPSNTVSNCLFPIQFNNDSSGGYLFNMHVYHDRAIYEYGLAMLQAIDPSLTLVSADFYRESIETIDFSTNLSPYLPRYYSSLEQGMSVDVSIEEFAEISLKNRRAYLSSIR</sequence>
<organism evidence="1">
    <name type="scientific">Candidatus Berkiella aquae</name>
    <dbReference type="NCBI Taxonomy" id="295108"/>
    <lineage>
        <taxon>Bacteria</taxon>
        <taxon>Pseudomonadati</taxon>
        <taxon>Pseudomonadota</taxon>
        <taxon>Gammaproteobacteria</taxon>
        <taxon>Candidatus Berkiellales</taxon>
        <taxon>Candidatus Berkiellaceae</taxon>
        <taxon>Candidatus Berkiella</taxon>
    </lineage>
</organism>
<evidence type="ECO:0000313" key="2">
    <source>
        <dbReference type="EMBL" id="MCS5711510.1"/>
    </source>
</evidence>
<name>A0A0Q9YLK9_9GAMM</name>
<dbReference type="STRING" id="295108.HT99x_01333"/>
<dbReference type="InterPro" id="IPR023214">
    <property type="entry name" value="HAD_sf"/>
</dbReference>
<dbReference type="Gene3D" id="3.40.50.1000">
    <property type="entry name" value="HAD superfamily/HAD-like"/>
    <property type="match status" value="1"/>
</dbReference>
<dbReference type="EMBL" id="LKAJ01000004">
    <property type="protein sequence ID" value="KRG21580.1"/>
    <property type="molecule type" value="Genomic_DNA"/>
</dbReference>
<dbReference type="EMBL" id="LKAJ02000001">
    <property type="protein sequence ID" value="MCS5711510.1"/>
    <property type="molecule type" value="Genomic_DNA"/>
</dbReference>
<reference evidence="2" key="2">
    <citation type="journal article" date="2016" name="Genome Announc.">
        <title>Draft Genome Sequences of Two Novel Amoeba-Resistant Intranuclear Bacteria, 'Candidatus Berkiella cookevillensis' and 'Candidatus Berkiella aquae'.</title>
        <authorList>
            <person name="Mehari Y.T."/>
            <person name="Arivett B.A."/>
            <person name="Farone A.L."/>
            <person name="Gunderson J.H."/>
            <person name="Farone M.B."/>
        </authorList>
    </citation>
    <scope>NUCLEOTIDE SEQUENCE</scope>
    <source>
        <strain evidence="2">HT99</strain>
    </source>
</reference>